<name>A0A1S1Q575_9ACTN</name>
<dbReference type="SUPFAM" id="SSF50677">
    <property type="entry name" value="ValRS/IleRS/LeuRS editing domain"/>
    <property type="match status" value="1"/>
</dbReference>
<keyword evidence="7 15" id="KW-0479">Metal-binding</keyword>
<comment type="similarity">
    <text evidence="3 15">Belongs to the class-I aminoacyl-tRNA synthetase family. IleS type 2 subfamily.</text>
</comment>
<dbReference type="Gene3D" id="1.10.730.10">
    <property type="entry name" value="Isoleucyl-tRNA Synthetase, Domain 1"/>
    <property type="match status" value="1"/>
</dbReference>
<dbReference type="GO" id="GO:0006428">
    <property type="term" value="P:isoleucyl-tRNA aminoacylation"/>
    <property type="evidence" value="ECO:0007669"/>
    <property type="project" value="UniProtKB-UniRule"/>
</dbReference>
<sequence length="1081" mass="119131">MSTPDAPTPAFRPLPARVDLPAFERETLERWRDSKVFHRSLQAGADRPLWVFYEGPPTANGKPGAHHVEARVFKDLFPRYKTMKGYHVPRRAGWDCHGLPVELAVEKELGFTSKSDIEDYGIAEFNERCRESVLRHVADFSAMTERMGYWVDLDGAYRTMDTSYIESVWWSLKQIFDKGLLVEDFRVTPYCPRDETPLSDHEVSQGYSDTDDPSVYVRFPVVEGPHGLAEHGAHLLVWTTTPWTLVSNTAVAVHPEVSYVLARAAGGELLVVAEPLLTAALGEGAEVVERFTGAELAGTRYARPFELIALERFEEAAGKTAVGRGAGTSARPHSVVLADYVTTTDGTGLVHQAPAFGAEDLAVCRANGLGVVNPVGPDGRFLPDVPLVGGLFFKDADAPLSADLTARGLMWRAATYTHSYPHCWRCHTPLIYYPLPSWYIRTTAVRERLLAENARTDWHPERIREGRYGEWLRNNVDWALSRNRYWGTPLPVWRCEADPSHLTCVGSLAELSELTGTDHSTLDPHRPFVDDVTLPCPTCGETARRVPEVIDVWYDSGAMPFAQWGAPHRNADEFAKQYPAQYICEAIDQTRGWFYTLMAVGTLVFDRSSYETVLCLGLLLDAEGRKMSKHVGNVLDPFDLFDRHGADAVRWLMLAGGSPWSDRRVSHESIEDIVRKILLTYWNTASFFALYAGAADWRPTGADGSGEGAAAPAERPVLDRWALSELADTVAEVDAALEGFDALRAGRRIARFVDDLSNWYVRRSRRRFWAGDPNALATLYTCLDGLTRVMSPFTPFLTDWLWSRLFAGILPGAPDSVHLASWPQLPADLVEPGLAERMDLVRRIVELGRAARAASGLRTRQPLPRAVVGSSAFDDLSAELHAQIAEELNVVAVEAATSDLVDISVKPNFRALGRRFGNRTKAVAAAVTTAGAPVDGRLTVTVDGERIELGGEDLIVTETPREGWSVTSESGLSVALDLTVTPELARTGLARDVVRVLQDARRAAGLEITDRVELRWAAAKEETAAALREHAATVADEILATVFQEAPVEQTAEPAWHRGSSAELGLTFALTRTAPAPPTVG</sequence>
<comment type="domain">
    <text evidence="15">IleRS has two distinct active sites: one for aminoacylation and one for editing. The misactivated valine is translocated from the active site to the editing site, which sterically excludes the correctly activated isoleucine. The single editing site contains two valyl binding pockets, one specific for each substrate (Val-AMP or Val-tRNA(Ile)).</text>
</comment>
<dbReference type="OrthoDB" id="9810365at2"/>
<comment type="cofactor">
    <cofactor evidence="1 15">
        <name>Zn(2+)</name>
        <dbReference type="ChEBI" id="CHEBI:29105"/>
    </cofactor>
</comment>
<dbReference type="SUPFAM" id="SSF47323">
    <property type="entry name" value="Anticodon-binding domain of a subclass of class I aminoacyl-tRNA synthetases"/>
    <property type="match status" value="1"/>
</dbReference>
<dbReference type="EMBL" id="MAXA01000213">
    <property type="protein sequence ID" value="OHV28345.1"/>
    <property type="molecule type" value="Genomic_DNA"/>
</dbReference>
<dbReference type="NCBIfam" id="TIGR00392">
    <property type="entry name" value="ileS"/>
    <property type="match status" value="1"/>
</dbReference>
<feature type="domain" description="Aminoacyl-tRNA synthetase class Ia" evidence="16">
    <location>
        <begin position="27"/>
        <end position="657"/>
    </location>
</feature>
<feature type="binding site" evidence="15">
    <location>
        <position position="629"/>
    </location>
    <ligand>
        <name>ATP</name>
        <dbReference type="ChEBI" id="CHEBI:30616"/>
    </ligand>
</feature>
<evidence type="ECO:0000259" key="17">
    <source>
        <dbReference type="Pfam" id="PF08264"/>
    </source>
</evidence>
<keyword evidence="10 15" id="KW-0067">ATP-binding</keyword>
<comment type="catalytic activity">
    <reaction evidence="14 15">
        <text>tRNA(Ile) + L-isoleucine + ATP = L-isoleucyl-tRNA(Ile) + AMP + diphosphate</text>
        <dbReference type="Rhea" id="RHEA:11060"/>
        <dbReference type="Rhea" id="RHEA-COMP:9666"/>
        <dbReference type="Rhea" id="RHEA-COMP:9695"/>
        <dbReference type="ChEBI" id="CHEBI:30616"/>
        <dbReference type="ChEBI" id="CHEBI:33019"/>
        <dbReference type="ChEBI" id="CHEBI:58045"/>
        <dbReference type="ChEBI" id="CHEBI:78442"/>
        <dbReference type="ChEBI" id="CHEBI:78528"/>
        <dbReference type="ChEBI" id="CHEBI:456215"/>
        <dbReference type="EC" id="6.1.1.5"/>
    </reaction>
</comment>
<keyword evidence="9 15" id="KW-0862">Zinc</keyword>
<dbReference type="InterPro" id="IPR002301">
    <property type="entry name" value="Ile-tRNA-ligase"/>
</dbReference>
<dbReference type="CDD" id="cd07961">
    <property type="entry name" value="Anticodon_Ia_Ile_ABEc"/>
    <property type="match status" value="1"/>
</dbReference>
<evidence type="ECO:0000256" key="12">
    <source>
        <dbReference type="ARBA" id="ARBA00023146"/>
    </source>
</evidence>
<evidence type="ECO:0000256" key="11">
    <source>
        <dbReference type="ARBA" id="ARBA00022917"/>
    </source>
</evidence>
<keyword evidence="12 15" id="KW-0030">Aminoacyl-tRNA synthetase</keyword>
<dbReference type="SUPFAM" id="SSF52374">
    <property type="entry name" value="Nucleotidylyl transferase"/>
    <property type="match status" value="1"/>
</dbReference>
<evidence type="ECO:0000313" key="18">
    <source>
        <dbReference type="EMBL" id="OHV28345.1"/>
    </source>
</evidence>
<evidence type="ECO:0000256" key="10">
    <source>
        <dbReference type="ARBA" id="ARBA00022840"/>
    </source>
</evidence>
<dbReference type="InterPro" id="IPR013155">
    <property type="entry name" value="M/V/L/I-tRNA-synth_anticd-bd"/>
</dbReference>
<dbReference type="Pfam" id="PF08264">
    <property type="entry name" value="Anticodon_1"/>
    <property type="match status" value="1"/>
</dbReference>
<dbReference type="FunFam" id="3.40.50.620:FF:000063">
    <property type="entry name" value="Isoleucine--tRNA ligase"/>
    <property type="match status" value="1"/>
</dbReference>
<keyword evidence="6 15" id="KW-0436">Ligase</keyword>
<comment type="subcellular location">
    <subcellularLocation>
        <location evidence="2 15">Cytoplasm</location>
    </subcellularLocation>
</comment>
<feature type="short sequence motif" description="'KMSKS' region" evidence="15">
    <location>
        <begin position="626"/>
        <end position="630"/>
    </location>
</feature>
<evidence type="ECO:0000256" key="15">
    <source>
        <dbReference type="HAMAP-Rule" id="MF_02003"/>
    </source>
</evidence>
<evidence type="ECO:0000313" key="19">
    <source>
        <dbReference type="Proteomes" id="UP000179769"/>
    </source>
</evidence>
<dbReference type="Gene3D" id="3.40.50.620">
    <property type="entry name" value="HUPs"/>
    <property type="match status" value="2"/>
</dbReference>
<evidence type="ECO:0000259" key="16">
    <source>
        <dbReference type="Pfam" id="PF00133"/>
    </source>
</evidence>
<proteinExistence type="inferred from homology"/>
<dbReference type="PANTHER" id="PTHR42780:SF1">
    <property type="entry name" value="ISOLEUCINE--TRNA LIGASE, CYTOPLASMIC"/>
    <property type="match status" value="1"/>
</dbReference>
<dbReference type="Proteomes" id="UP000179769">
    <property type="component" value="Unassembled WGS sequence"/>
</dbReference>
<dbReference type="GO" id="GO:0005524">
    <property type="term" value="F:ATP binding"/>
    <property type="evidence" value="ECO:0007669"/>
    <property type="project" value="UniProtKB-UniRule"/>
</dbReference>
<dbReference type="InterPro" id="IPR009080">
    <property type="entry name" value="tRNAsynth_Ia_anticodon-bd"/>
</dbReference>
<dbReference type="InterPro" id="IPR023586">
    <property type="entry name" value="Ile-tRNA-ligase_type2"/>
</dbReference>
<dbReference type="GO" id="GO:0008270">
    <property type="term" value="F:zinc ion binding"/>
    <property type="evidence" value="ECO:0007669"/>
    <property type="project" value="UniProtKB-UniRule"/>
</dbReference>
<dbReference type="InterPro" id="IPR033709">
    <property type="entry name" value="Anticodon_Ile_ABEc"/>
</dbReference>
<organism evidence="18 19">
    <name type="scientific">Parafrankia soli</name>
    <dbReference type="NCBI Taxonomy" id="2599596"/>
    <lineage>
        <taxon>Bacteria</taxon>
        <taxon>Bacillati</taxon>
        <taxon>Actinomycetota</taxon>
        <taxon>Actinomycetes</taxon>
        <taxon>Frankiales</taxon>
        <taxon>Frankiaceae</taxon>
        <taxon>Parafrankia</taxon>
    </lineage>
</organism>
<dbReference type="Pfam" id="PF19302">
    <property type="entry name" value="DUF5915"/>
    <property type="match status" value="1"/>
</dbReference>
<dbReference type="GO" id="GO:0005737">
    <property type="term" value="C:cytoplasm"/>
    <property type="evidence" value="ECO:0007669"/>
    <property type="project" value="UniProtKB-SubCell"/>
</dbReference>
<evidence type="ECO:0000256" key="7">
    <source>
        <dbReference type="ARBA" id="ARBA00022723"/>
    </source>
</evidence>
<reference evidence="19" key="1">
    <citation type="submission" date="2016-07" db="EMBL/GenBank/DDBJ databases">
        <title>Frankia sp. NRRL B-16219 Genome sequencing.</title>
        <authorList>
            <person name="Ghodhbane-Gtari F."/>
            <person name="Swanson E."/>
            <person name="Gueddou A."/>
            <person name="Louati M."/>
            <person name="Nouioui I."/>
            <person name="Hezbri K."/>
            <person name="Abebe-Akele F."/>
            <person name="Simpson S."/>
            <person name="Morris K."/>
            <person name="Thomas K."/>
            <person name="Gtari M."/>
            <person name="Tisa L.S."/>
        </authorList>
    </citation>
    <scope>NUCLEOTIDE SEQUENCE [LARGE SCALE GENOMIC DNA]</scope>
    <source>
        <strain evidence="19">NRRL B-16219</strain>
    </source>
</reference>
<comment type="caution">
    <text evidence="18">The sequence shown here is derived from an EMBL/GenBank/DDBJ whole genome shotgun (WGS) entry which is preliminary data.</text>
</comment>
<keyword evidence="8 15" id="KW-0547">Nucleotide-binding</keyword>
<dbReference type="AlphaFoldDB" id="A0A1S1Q575"/>
<dbReference type="PRINTS" id="PR00984">
    <property type="entry name" value="TRNASYNTHILE"/>
</dbReference>
<dbReference type="Gene3D" id="3.90.740.10">
    <property type="entry name" value="Valyl/Leucyl/Isoleucyl-tRNA synthetase, editing domain"/>
    <property type="match status" value="1"/>
</dbReference>
<dbReference type="EC" id="6.1.1.5" evidence="15"/>
<dbReference type="GO" id="GO:0004822">
    <property type="term" value="F:isoleucine-tRNA ligase activity"/>
    <property type="evidence" value="ECO:0007669"/>
    <property type="project" value="UniProtKB-UniRule"/>
</dbReference>
<dbReference type="GO" id="GO:0002161">
    <property type="term" value="F:aminoacyl-tRNA deacylase activity"/>
    <property type="evidence" value="ECO:0007669"/>
    <property type="project" value="InterPro"/>
</dbReference>
<keyword evidence="11 15" id="KW-0648">Protein biosynthesis</keyword>
<dbReference type="InterPro" id="IPR014729">
    <property type="entry name" value="Rossmann-like_a/b/a_fold"/>
</dbReference>
<evidence type="ECO:0000256" key="1">
    <source>
        <dbReference type="ARBA" id="ARBA00001947"/>
    </source>
</evidence>
<comment type="subunit">
    <text evidence="4 15">Monomer.</text>
</comment>
<feature type="short sequence motif" description="'HIGH' region" evidence="15">
    <location>
        <begin position="57"/>
        <end position="67"/>
    </location>
</feature>
<keyword evidence="5 15" id="KW-0963">Cytoplasm</keyword>
<evidence type="ECO:0000256" key="3">
    <source>
        <dbReference type="ARBA" id="ARBA00007078"/>
    </source>
</evidence>
<evidence type="ECO:0000256" key="14">
    <source>
        <dbReference type="ARBA" id="ARBA00048359"/>
    </source>
</evidence>
<dbReference type="RefSeq" id="WP_071063789.1">
    <property type="nucleotide sequence ID" value="NZ_MAXA01000213.1"/>
</dbReference>
<keyword evidence="19" id="KW-1185">Reference proteome</keyword>
<evidence type="ECO:0000256" key="8">
    <source>
        <dbReference type="ARBA" id="ARBA00022741"/>
    </source>
</evidence>
<dbReference type="InterPro" id="IPR009008">
    <property type="entry name" value="Val/Leu/Ile-tRNA-synth_edit"/>
</dbReference>
<dbReference type="PANTHER" id="PTHR42780">
    <property type="entry name" value="SOLEUCYL-TRNA SYNTHETASE"/>
    <property type="match status" value="1"/>
</dbReference>
<evidence type="ECO:0000256" key="9">
    <source>
        <dbReference type="ARBA" id="ARBA00022833"/>
    </source>
</evidence>
<accession>A0A1S1Q575</accession>
<dbReference type="InterPro" id="IPR002300">
    <property type="entry name" value="aa-tRNA-synth_Ia"/>
</dbReference>
<evidence type="ECO:0000256" key="6">
    <source>
        <dbReference type="ARBA" id="ARBA00022598"/>
    </source>
</evidence>
<comment type="function">
    <text evidence="13 15">Catalyzes the attachment of isoleucine to tRNA(Ile). As IleRS can inadvertently accommodate and process structurally similar amino acids such as valine, to avoid such errors it has two additional distinct tRNA(Ile)-dependent editing activities. One activity is designated as 'pretransfer' editing and involves the hydrolysis of activated Val-AMP. The other activity is designated 'posttransfer' editing and involves deacylation of mischarged Val-tRNA(Ile).</text>
</comment>
<feature type="domain" description="Methionyl/Valyl/Leucyl/Isoleucyl-tRNA synthetase anticodon-binding" evidence="17">
    <location>
        <begin position="719"/>
        <end position="864"/>
    </location>
</feature>
<evidence type="ECO:0000256" key="2">
    <source>
        <dbReference type="ARBA" id="ARBA00004496"/>
    </source>
</evidence>
<dbReference type="FunFam" id="3.40.50.620:FF:000075">
    <property type="entry name" value="Isoleucine--tRNA ligase"/>
    <property type="match status" value="1"/>
</dbReference>
<gene>
    <name evidence="15" type="primary">ileS</name>
    <name evidence="18" type="ORF">BBK14_04185</name>
</gene>
<evidence type="ECO:0000256" key="5">
    <source>
        <dbReference type="ARBA" id="ARBA00022490"/>
    </source>
</evidence>
<evidence type="ECO:0000256" key="13">
    <source>
        <dbReference type="ARBA" id="ARBA00025217"/>
    </source>
</evidence>
<dbReference type="HAMAP" id="MF_02003">
    <property type="entry name" value="Ile_tRNA_synth_type2"/>
    <property type="match status" value="1"/>
</dbReference>
<dbReference type="GO" id="GO:0000049">
    <property type="term" value="F:tRNA binding"/>
    <property type="evidence" value="ECO:0007669"/>
    <property type="project" value="InterPro"/>
</dbReference>
<protein>
    <recommendedName>
        <fullName evidence="15">Isoleucine--tRNA ligase</fullName>
        <ecNumber evidence="15">6.1.1.5</ecNumber>
    </recommendedName>
    <alternativeName>
        <fullName evidence="15">Isoleucyl-tRNA synthetase</fullName>
        <shortName evidence="15">IleRS</shortName>
    </alternativeName>
</protein>
<dbReference type="Pfam" id="PF00133">
    <property type="entry name" value="tRNA-synt_1"/>
    <property type="match status" value="1"/>
</dbReference>
<evidence type="ECO:0000256" key="4">
    <source>
        <dbReference type="ARBA" id="ARBA00011245"/>
    </source>
</evidence>